<name>A0A8S5TLV3_9CAUD</name>
<dbReference type="EMBL" id="BK032851">
    <property type="protein sequence ID" value="DAF64104.1"/>
    <property type="molecule type" value="Genomic_DNA"/>
</dbReference>
<organism evidence="1">
    <name type="scientific">Siphoviridae sp. ctTIi48</name>
    <dbReference type="NCBI Taxonomy" id="2827875"/>
    <lineage>
        <taxon>Viruses</taxon>
        <taxon>Duplodnaviria</taxon>
        <taxon>Heunggongvirae</taxon>
        <taxon>Uroviricota</taxon>
        <taxon>Caudoviricetes</taxon>
    </lineage>
</organism>
<protein>
    <submittedName>
        <fullName evidence="1">Major capsid protein</fullName>
    </submittedName>
</protein>
<evidence type="ECO:0000313" key="1">
    <source>
        <dbReference type="EMBL" id="DAF64104.1"/>
    </source>
</evidence>
<dbReference type="Pfam" id="PF17236">
    <property type="entry name" value="SU10_MCP"/>
    <property type="match status" value="1"/>
</dbReference>
<reference evidence="1" key="1">
    <citation type="journal article" date="2021" name="Proc. Natl. Acad. Sci. U.S.A.">
        <title>A Catalog of Tens of Thousands of Viruses from Human Metagenomes Reveals Hidden Associations with Chronic Diseases.</title>
        <authorList>
            <person name="Tisza M.J."/>
            <person name="Buck C.B."/>
        </authorList>
    </citation>
    <scope>NUCLEOTIDE SEQUENCE</scope>
    <source>
        <strain evidence="1">CtTIi48</strain>
    </source>
</reference>
<proteinExistence type="predicted"/>
<dbReference type="InterPro" id="IPR035198">
    <property type="entry name" value="SU10_MCP"/>
</dbReference>
<sequence>MADNIVTTGSYPNFSGLLFNKGNVETPFSTLIAGKAYQSNHVKFAVGQFYTTATGTQPAISEKDSLTAPDAAAVKRAQEHNVTQIFQKTFGVSYLKQSDMGTLSGINVANQQANPIDEVAFQATAAMAGIQQDVEYTFINGEYAESTGETVANKTKGIVNAITTNTLDANKKELGYWLLLEAQKSVSDSNGDSYNLVSLLSGTQLMQVQKDALDNGFTIRQAGDTINGINITTILTPYGNLRIALGKYLPDGTAILVNPNVCAPVFQPVPGKGNFFLEKLPQSGAGDKYMIYGQAGLDYGPEWYHAKITNLATTFTAPESGILTRTATAAAANTKG</sequence>
<accession>A0A8S5TLV3</accession>